<dbReference type="PROSITE" id="PS50192">
    <property type="entry name" value="T_SNARE"/>
    <property type="match status" value="1"/>
</dbReference>
<dbReference type="Pfam" id="PF12352">
    <property type="entry name" value="V-SNARE_C"/>
    <property type="match status" value="1"/>
</dbReference>
<protein>
    <submittedName>
        <fullName evidence="4">SNAP29</fullName>
    </submittedName>
</protein>
<dbReference type="PANTHER" id="PTHR19305:SF9">
    <property type="entry name" value="SYNAPTOSOMAL-ASSOCIATED PROTEIN 29"/>
    <property type="match status" value="1"/>
</dbReference>
<dbReference type="Proteomes" id="UP001235939">
    <property type="component" value="Chromosome 15"/>
</dbReference>
<accession>A0ABY6L940</accession>
<organism evidence="4 5">
    <name type="scientific">Cordylochernes scorpioides</name>
    <dbReference type="NCBI Taxonomy" id="51811"/>
    <lineage>
        <taxon>Eukaryota</taxon>
        <taxon>Metazoa</taxon>
        <taxon>Ecdysozoa</taxon>
        <taxon>Arthropoda</taxon>
        <taxon>Chelicerata</taxon>
        <taxon>Arachnida</taxon>
        <taxon>Pseudoscorpiones</taxon>
        <taxon>Cheliferoidea</taxon>
        <taxon>Chernetidae</taxon>
        <taxon>Cordylochernes</taxon>
    </lineage>
</organism>
<evidence type="ECO:0000313" key="5">
    <source>
        <dbReference type="Proteomes" id="UP001235939"/>
    </source>
</evidence>
<comment type="similarity">
    <text evidence="1">Belongs to the SNAP-25 family.</text>
</comment>
<proteinExistence type="inferred from homology"/>
<dbReference type="EMBL" id="CP092877">
    <property type="protein sequence ID" value="UYV77379.1"/>
    <property type="molecule type" value="Genomic_DNA"/>
</dbReference>
<name>A0ABY6L940_9ARAC</name>
<dbReference type="PANTHER" id="PTHR19305">
    <property type="entry name" value="SYNAPTOSOMAL ASSOCIATED PROTEIN"/>
    <property type="match status" value="1"/>
</dbReference>
<evidence type="ECO:0000256" key="2">
    <source>
        <dbReference type="SAM" id="MobiDB-lite"/>
    </source>
</evidence>
<evidence type="ECO:0000259" key="3">
    <source>
        <dbReference type="PROSITE" id="PS50192"/>
    </source>
</evidence>
<dbReference type="InterPro" id="IPR000727">
    <property type="entry name" value="T_SNARE_dom"/>
</dbReference>
<gene>
    <name evidence="4" type="ORF">LAZ67_15000794</name>
</gene>
<feature type="region of interest" description="Disordered" evidence="2">
    <location>
        <begin position="236"/>
        <end position="286"/>
    </location>
</feature>
<feature type="domain" description="T-SNARE coiled-coil homology" evidence="3">
    <location>
        <begin position="153"/>
        <end position="215"/>
    </location>
</feature>
<reference evidence="4 5" key="1">
    <citation type="submission" date="2022-01" db="EMBL/GenBank/DDBJ databases">
        <title>A chromosomal length assembly of Cordylochernes scorpioides.</title>
        <authorList>
            <person name="Zeh D."/>
            <person name="Zeh J."/>
        </authorList>
    </citation>
    <scope>NUCLEOTIDE SEQUENCE [LARGE SCALE GENOMIC DNA]</scope>
    <source>
        <strain evidence="4">IN4F17</strain>
        <tissue evidence="4">Whole Body</tissue>
    </source>
</reference>
<dbReference type="CDD" id="cd15887">
    <property type="entry name" value="SNARE_SNAP29N"/>
    <property type="match status" value="1"/>
</dbReference>
<feature type="compositionally biased region" description="Basic and acidic residues" evidence="2">
    <location>
        <begin position="238"/>
        <end position="259"/>
    </location>
</feature>
<evidence type="ECO:0000313" key="4">
    <source>
        <dbReference type="EMBL" id="UYV77379.1"/>
    </source>
</evidence>
<dbReference type="SMART" id="SM00397">
    <property type="entry name" value="t_SNARE"/>
    <property type="match status" value="1"/>
</dbReference>
<dbReference type="Gene3D" id="1.20.5.110">
    <property type="match status" value="1"/>
</dbReference>
<sequence>MWRHLVDTLPRHHPRDDITWQTSFTSVFPNPSSFSVTVCFYWLATVTPSLPPPAGGARPLAAGEHVTYLCARMAGEGLYMASVLSELASRILMANFRGISFDDDEDDDEADVIPNVPKYTVTSWMPDLTQPGPSREPVNAEELRRKELLEKKLEIQKKTLQGTSTSLGLLYESEQVGIKTAEDLVRQREQLENVDEKLDDINTSMKISHKHIAAMKSFFGSLKSYMKRGGSDISIVSADKKDKSKPERSKLRSKVEEVTSKPPTSSKKHPALRAKDIDTSAQSPDKVNHISLFQIKTTLHQFHSAENSNQCK</sequence>
<dbReference type="SUPFAM" id="SSF58038">
    <property type="entry name" value="SNARE fusion complex"/>
    <property type="match status" value="1"/>
</dbReference>
<keyword evidence="5" id="KW-1185">Reference proteome</keyword>
<evidence type="ECO:0000256" key="1">
    <source>
        <dbReference type="ARBA" id="ARBA00009480"/>
    </source>
</evidence>